<evidence type="ECO:0000313" key="13">
    <source>
        <dbReference type="EMBL" id="MBH9576270.1"/>
    </source>
</evidence>
<evidence type="ECO:0000256" key="8">
    <source>
        <dbReference type="ARBA" id="ARBA00023002"/>
    </source>
</evidence>
<evidence type="ECO:0000256" key="5">
    <source>
        <dbReference type="ARBA" id="ARBA00022630"/>
    </source>
</evidence>
<evidence type="ECO:0000256" key="6">
    <source>
        <dbReference type="ARBA" id="ARBA00022723"/>
    </source>
</evidence>
<comment type="caution">
    <text evidence="13">The sequence shown here is derived from an EMBL/GenBank/DDBJ whole genome shotgun (WGS) entry which is preliminary data.</text>
</comment>
<dbReference type="Pfam" id="PF01799">
    <property type="entry name" value="Fer2_2"/>
    <property type="match status" value="1"/>
</dbReference>
<evidence type="ECO:0000259" key="12">
    <source>
        <dbReference type="PROSITE" id="PS51387"/>
    </source>
</evidence>
<dbReference type="InterPro" id="IPR036884">
    <property type="entry name" value="2Fe-2S-bd_dom_sf"/>
</dbReference>
<comment type="similarity">
    <text evidence="3">Belongs to the xanthine dehydrogenase family.</text>
</comment>
<dbReference type="RefSeq" id="WP_198109870.1">
    <property type="nucleotide sequence ID" value="NZ_JAEDAK010000002.1"/>
</dbReference>
<dbReference type="PANTHER" id="PTHR45444:SF3">
    <property type="entry name" value="XANTHINE DEHYDROGENASE"/>
    <property type="match status" value="1"/>
</dbReference>
<dbReference type="InterPro" id="IPR005107">
    <property type="entry name" value="CO_DH_flav_C"/>
</dbReference>
<keyword evidence="6" id="KW-0479">Metal-binding</keyword>
<keyword evidence="9" id="KW-0408">Iron</keyword>
<dbReference type="Gene3D" id="1.10.150.120">
    <property type="entry name" value="[2Fe-2S]-binding domain"/>
    <property type="match status" value="1"/>
</dbReference>
<dbReference type="GO" id="GO:0016491">
    <property type="term" value="F:oxidoreductase activity"/>
    <property type="evidence" value="ECO:0007669"/>
    <property type="project" value="UniProtKB-KW"/>
</dbReference>
<dbReference type="InterPro" id="IPR036318">
    <property type="entry name" value="FAD-bd_PCMH-like_sf"/>
</dbReference>
<dbReference type="EMBL" id="JAEDAK010000002">
    <property type="protein sequence ID" value="MBH9576270.1"/>
    <property type="molecule type" value="Genomic_DNA"/>
</dbReference>
<dbReference type="Proteomes" id="UP000613266">
    <property type="component" value="Unassembled WGS sequence"/>
</dbReference>
<dbReference type="InterPro" id="IPR016166">
    <property type="entry name" value="FAD-bd_PCMH"/>
</dbReference>
<evidence type="ECO:0000256" key="3">
    <source>
        <dbReference type="ARBA" id="ARBA00006849"/>
    </source>
</evidence>
<dbReference type="PIRSF" id="PIRSF000127">
    <property type="entry name" value="Xanthine_DH"/>
    <property type="match status" value="1"/>
</dbReference>
<dbReference type="PROSITE" id="PS51085">
    <property type="entry name" value="2FE2S_FER_2"/>
    <property type="match status" value="1"/>
</dbReference>
<dbReference type="InterPro" id="IPR016208">
    <property type="entry name" value="Ald_Oxase/xanthine_DH-like"/>
</dbReference>
<keyword evidence="5" id="KW-0285">Flavoprotein</keyword>
<sequence>MNARQPQLPLESTEQRTRTLVFWVNDQRHVVENPDPRMLLLDYLRSPEVGLTGTKKVCAQGGCGACTVTLSRWNPRSGQVEQRAINSCLRPLCAVDGMAITTVEGVGKVATGLSPVQYTLALNNGTQCGYCTPGWVMSMHSQLVARPDAQLTQAEIEALFDGNLCRCTGFRPILYAMRHFAAGWSEADERGSMRCQPWPGYDAKTGKAVIPIQLAQEPNPIQNLPHCPPVPLDLRQRDSSWRRVLSLAELEQALRAHPGPDPLRLVMGNTSIGIYGEPAQDVCYGAPFSRIDISEIPELHGRTAGSEGLVLGAATTYTELLEFLDALMGTASEAQRSGLTALRYMAQRTAGRIVRDAASLGGNTMLVVQHVEDGVPFPSDLFTALCGLDAEVDVACPNWSAPRRLGLPAFAEAWRQDPELQRGAILLRYHVPYTAPRELMRTFKVALREINAHSIVNAGLRVRFGADGRVEQARVVYGGIGPIAFQLHELEQWLQGQAWNAALLAGGLQRVRAAVRSRLEATRERMAALPDEGFTDAYRSHLAESFFYQFFIWVAEQVAPESVPPALRSAGQWPLERPVSRGTQAYQSYPDEYPVNRPYIKAEAFIQVSGEAVYTHDEPLPRHGVEAAPVLAIQPLARFSFRKPGGGAPLAPAELAAWLREQHADFVDLVSAQDVPGRNNQAYGQNPEDPLICQDQVTACGQVLALVLARTAQAAINIAYRVQQDCVAYAPLPDAAGAPRQPLLSLEQAIEAKNFLVTDNIWGISRDGSQPGWQQAERTVLSWQGRSVACQVVKGEQMSRCPQMHFYLETQSALATPNDNGSLTVISSTQNPDTILSAVSAALGLASNQVDVQVRRVGGGYGGKGPRSPWAAANAAVAAHKLGRPVKLAMTREADSALFGHESPLFGRYAFAIGTGEDKPEHRGLLMGLDIHYFMDAGNTADCTPVVMDCVLLRADNGYYVPHYETKGEVCLTNLISNSSFRSLDAISGIVVLEDGLEAAAHAIGMLPEEVREKNLYRLGDFTPYGQVLEYCYLQDVWQYAKQKVDFARRLEQVRTFNRNNRWRKRGISMLPIKYGMGFNATFLERGDALVDIFDGDGTVVVRHGGCEIGQGLNTQVMQLVAEALNIPVYLIRVGTLSTQVIPNPISTGASTGSAFNGGAAQKAAQRLRKRLEAFCVEQLNSRGRDYCRQQHLDFWSYDEGWNTPYDAGNGQQRLLWQAIVAAANMARVNLSAQAQHNESGGERADTNLQFHPGTQETAQNFVGFTYSVGCSEVEVDILTGETTILRSDLIYDMGKSLNPATDVGQLEGAFVQGIGRVLMENVVWQPDGPQRGMNNTPNTWGYKIPASTTIPREFHVDLYPRERSAEVPENPNLLMSAKEVGEPPLCLAATVYFALKHAILDSRSERGLPGWFRLDMPCTVQTVREACAVEIEAMGL</sequence>
<dbReference type="PROSITE" id="PS00197">
    <property type="entry name" value="2FE2S_FER_1"/>
    <property type="match status" value="1"/>
</dbReference>
<dbReference type="Gene3D" id="3.10.20.30">
    <property type="match status" value="1"/>
</dbReference>
<evidence type="ECO:0000256" key="1">
    <source>
        <dbReference type="ARBA" id="ARBA00001924"/>
    </source>
</evidence>
<evidence type="ECO:0000313" key="14">
    <source>
        <dbReference type="Proteomes" id="UP000613266"/>
    </source>
</evidence>
<dbReference type="Pfam" id="PF02738">
    <property type="entry name" value="MoCoBD_1"/>
    <property type="match status" value="1"/>
</dbReference>
<dbReference type="SUPFAM" id="SSF54665">
    <property type="entry name" value="CO dehydrogenase molybdoprotein N-domain-like"/>
    <property type="match status" value="1"/>
</dbReference>
<dbReference type="InterPro" id="IPR002346">
    <property type="entry name" value="Mopterin_DH_FAD-bd"/>
</dbReference>
<evidence type="ECO:0000256" key="10">
    <source>
        <dbReference type="ARBA" id="ARBA00053029"/>
    </source>
</evidence>
<evidence type="ECO:0000256" key="2">
    <source>
        <dbReference type="ARBA" id="ARBA00001974"/>
    </source>
</evidence>
<dbReference type="InterPro" id="IPR001041">
    <property type="entry name" value="2Fe-2S_ferredoxin-type"/>
</dbReference>
<keyword evidence="8" id="KW-0560">Oxidoreductase</keyword>
<comment type="cofactor">
    <cofactor evidence="1">
        <name>Mo-molybdopterin</name>
        <dbReference type="ChEBI" id="CHEBI:71302"/>
    </cofactor>
</comment>
<accession>A0A931J501</accession>
<feature type="domain" description="2Fe-2S ferredoxin-type" evidence="11">
    <location>
        <begin position="18"/>
        <end position="106"/>
    </location>
</feature>
<dbReference type="GO" id="GO:0071949">
    <property type="term" value="F:FAD binding"/>
    <property type="evidence" value="ECO:0007669"/>
    <property type="project" value="InterPro"/>
</dbReference>
<dbReference type="SMART" id="SM01008">
    <property type="entry name" value="Ald_Xan_dh_C"/>
    <property type="match status" value="1"/>
</dbReference>
<dbReference type="FunFam" id="3.30.365.10:FF:000001">
    <property type="entry name" value="Xanthine dehydrogenase oxidase"/>
    <property type="match status" value="1"/>
</dbReference>
<dbReference type="CDD" id="cd00207">
    <property type="entry name" value="fer2"/>
    <property type="match status" value="1"/>
</dbReference>
<dbReference type="InterPro" id="IPR036856">
    <property type="entry name" value="Ald_Oxase/Xan_DH_a/b_sf"/>
</dbReference>
<comment type="cofactor">
    <cofactor evidence="10">
        <name>Mo-molybdopterin cytosine dinucleotide</name>
        <dbReference type="ChEBI" id="CHEBI:71308"/>
    </cofactor>
</comment>
<reference evidence="13" key="1">
    <citation type="submission" date="2020-12" db="EMBL/GenBank/DDBJ databases">
        <title>The genome sequence of Inhella sp. 1Y17.</title>
        <authorList>
            <person name="Liu Y."/>
        </authorList>
    </citation>
    <scope>NUCLEOTIDE SEQUENCE</scope>
    <source>
        <strain evidence="13">1Y17</strain>
    </source>
</reference>
<dbReference type="Pfam" id="PF20256">
    <property type="entry name" value="MoCoBD_2"/>
    <property type="match status" value="1"/>
</dbReference>
<dbReference type="Gene3D" id="3.30.390.50">
    <property type="entry name" value="CO dehydrogenase flavoprotein, C-terminal domain"/>
    <property type="match status" value="1"/>
</dbReference>
<dbReference type="Pfam" id="PF00941">
    <property type="entry name" value="FAD_binding_5"/>
    <property type="match status" value="1"/>
</dbReference>
<dbReference type="SUPFAM" id="SSF47741">
    <property type="entry name" value="CO dehydrogenase ISP C-domain like"/>
    <property type="match status" value="1"/>
</dbReference>
<evidence type="ECO:0000259" key="11">
    <source>
        <dbReference type="PROSITE" id="PS51085"/>
    </source>
</evidence>
<dbReference type="SUPFAM" id="SSF55447">
    <property type="entry name" value="CO dehydrogenase flavoprotein C-terminal domain-like"/>
    <property type="match status" value="1"/>
</dbReference>
<dbReference type="SUPFAM" id="SSF54292">
    <property type="entry name" value="2Fe-2S ferredoxin-like"/>
    <property type="match status" value="1"/>
</dbReference>
<dbReference type="Gene3D" id="3.90.1170.50">
    <property type="entry name" value="Aldehyde oxidase/xanthine dehydrogenase, a/b hammerhead"/>
    <property type="match status" value="1"/>
</dbReference>
<evidence type="ECO:0000256" key="9">
    <source>
        <dbReference type="ARBA" id="ARBA00023004"/>
    </source>
</evidence>
<keyword evidence="7" id="KW-0274">FAD</keyword>
<dbReference type="GO" id="GO:0051537">
    <property type="term" value="F:2 iron, 2 sulfur cluster binding"/>
    <property type="evidence" value="ECO:0007669"/>
    <property type="project" value="InterPro"/>
</dbReference>
<gene>
    <name evidence="13" type="ORF">I7X39_05040</name>
</gene>
<dbReference type="InterPro" id="IPR006058">
    <property type="entry name" value="2Fe2S_fd_BS"/>
</dbReference>
<dbReference type="PROSITE" id="PS51387">
    <property type="entry name" value="FAD_PCMH"/>
    <property type="match status" value="1"/>
</dbReference>
<dbReference type="GO" id="GO:0005506">
    <property type="term" value="F:iron ion binding"/>
    <property type="evidence" value="ECO:0007669"/>
    <property type="project" value="InterPro"/>
</dbReference>
<dbReference type="InterPro" id="IPR046867">
    <property type="entry name" value="AldOxase/xan_DH_MoCoBD2"/>
</dbReference>
<keyword evidence="4" id="KW-0500">Molybdenum</keyword>
<proteinExistence type="inferred from homology"/>
<dbReference type="SUPFAM" id="SSF56003">
    <property type="entry name" value="Molybdenum cofactor-binding domain"/>
    <property type="match status" value="1"/>
</dbReference>
<dbReference type="PANTHER" id="PTHR45444">
    <property type="entry name" value="XANTHINE DEHYDROGENASE"/>
    <property type="match status" value="1"/>
</dbReference>
<evidence type="ECO:0000256" key="7">
    <source>
        <dbReference type="ARBA" id="ARBA00022827"/>
    </source>
</evidence>
<dbReference type="InterPro" id="IPR037165">
    <property type="entry name" value="AldOxase/xan_DH_Mopterin-bd_sf"/>
</dbReference>
<dbReference type="Gene3D" id="3.30.465.10">
    <property type="match status" value="1"/>
</dbReference>
<dbReference type="FunFam" id="3.10.20.30:FF:000015">
    <property type="entry name" value="Aldehyde oxidase 1"/>
    <property type="match status" value="1"/>
</dbReference>
<dbReference type="InterPro" id="IPR002888">
    <property type="entry name" value="2Fe-2S-bd"/>
</dbReference>
<dbReference type="InterPro" id="IPR000674">
    <property type="entry name" value="Ald_Oxase/Xan_DH_a/b"/>
</dbReference>
<comment type="cofactor">
    <cofactor evidence="2">
        <name>FAD</name>
        <dbReference type="ChEBI" id="CHEBI:57692"/>
    </cofactor>
</comment>
<dbReference type="InterPro" id="IPR012675">
    <property type="entry name" value="Beta-grasp_dom_sf"/>
</dbReference>
<organism evidence="13 14">
    <name type="scientific">Inhella proteolytica</name>
    <dbReference type="NCBI Taxonomy" id="2795029"/>
    <lineage>
        <taxon>Bacteria</taxon>
        <taxon>Pseudomonadati</taxon>
        <taxon>Pseudomonadota</taxon>
        <taxon>Betaproteobacteria</taxon>
        <taxon>Burkholderiales</taxon>
        <taxon>Sphaerotilaceae</taxon>
        <taxon>Inhella</taxon>
    </lineage>
</organism>
<protein>
    <submittedName>
        <fullName evidence="13">Molybdopterin-dependent oxidoreductase</fullName>
    </submittedName>
</protein>
<evidence type="ECO:0000256" key="4">
    <source>
        <dbReference type="ARBA" id="ARBA00022505"/>
    </source>
</evidence>
<dbReference type="Pfam" id="PF00111">
    <property type="entry name" value="Fer2"/>
    <property type="match status" value="1"/>
</dbReference>
<dbReference type="InterPro" id="IPR008274">
    <property type="entry name" value="AldOxase/xan_DH_MoCoBD1"/>
</dbReference>
<feature type="domain" description="FAD-binding PCMH-type" evidence="12">
    <location>
        <begin position="234"/>
        <end position="436"/>
    </location>
</feature>
<dbReference type="SMART" id="SM01092">
    <property type="entry name" value="CO_deh_flav_C"/>
    <property type="match status" value="1"/>
</dbReference>
<dbReference type="InterPro" id="IPR036683">
    <property type="entry name" value="CO_DH_flav_C_dom_sf"/>
</dbReference>
<dbReference type="SUPFAM" id="SSF56176">
    <property type="entry name" value="FAD-binding/transporter-associated domain-like"/>
    <property type="match status" value="1"/>
</dbReference>
<dbReference type="Gene3D" id="3.30.365.10">
    <property type="entry name" value="Aldehyde oxidase/xanthine dehydrogenase, molybdopterin binding domain"/>
    <property type="match status" value="4"/>
</dbReference>
<dbReference type="Pfam" id="PF03450">
    <property type="entry name" value="CO_deh_flav_C"/>
    <property type="match status" value="1"/>
</dbReference>
<keyword evidence="14" id="KW-1185">Reference proteome</keyword>
<dbReference type="InterPro" id="IPR016169">
    <property type="entry name" value="FAD-bd_PCMH_sub2"/>
</dbReference>
<name>A0A931J501_9BURK</name>
<dbReference type="InterPro" id="IPR036010">
    <property type="entry name" value="2Fe-2S_ferredoxin-like_sf"/>
</dbReference>